<dbReference type="Proteomes" id="UP000034112">
    <property type="component" value="Unassembled WGS sequence"/>
</dbReference>
<gene>
    <name evidence="3" type="ORF">THAR02_10735</name>
</gene>
<dbReference type="OrthoDB" id="2957365at2759"/>
<reference evidence="4" key="1">
    <citation type="journal article" date="2015" name="Genome Announc.">
        <title>Draft whole-genome sequence of the biocontrol agent Trichoderma harzianum T6776.</title>
        <authorList>
            <person name="Baroncelli R."/>
            <person name="Piaggeschi G."/>
            <person name="Fiorini L."/>
            <person name="Bertolini E."/>
            <person name="Zapparata A."/>
            <person name="Pe M.E."/>
            <person name="Sarrocco S."/>
            <person name="Vannacci G."/>
        </authorList>
    </citation>
    <scope>NUCLEOTIDE SEQUENCE [LARGE SCALE GENOMIC DNA]</scope>
    <source>
        <strain evidence="4">T6776</strain>
    </source>
</reference>
<evidence type="ECO:0000313" key="4">
    <source>
        <dbReference type="Proteomes" id="UP000034112"/>
    </source>
</evidence>
<feature type="region of interest" description="Disordered" evidence="1">
    <location>
        <begin position="341"/>
        <end position="381"/>
    </location>
</feature>
<comment type="caution">
    <text evidence="3">The sequence shown here is derived from an EMBL/GenBank/DDBJ whole genome shotgun (WGS) entry which is preliminary data.</text>
</comment>
<sequence length="401" mass="45151">MASAIISVIGGVLTIADAVQTIRGWVVGGAPQVIIFKELQEVVQGEHAAFFQVIALGRLDYRYRRFYGVWLPALTTMSSITSQSFESGQVRDIFDSIKESIDDVDLTLNLLRTVYEERYNVLHMDDVTRGFFASLSGYGLLFHMHGVYSQLNRLRLGAVDLEDRRLVLDSLNGLQYIYDAAGLIGWFGNNNIIQNKRMGLVPEQVTHVNSILWRYWNYQDRYTPLSNVSPNLELSVARPPAYYEHNEINKVRGALQDRRARVDERVRSVVFNVYSPIWWRFDRTRTILQARARSQGATRVVPRRRPVRSIRGSSRAMPFSVIAASSDDIGKEDEAAEFEEGVGGFNAGGEPEDPNAPDGDPFSITAPEVVTDAEEKKPTDRNIALDSDRLGETTKLAVYVL</sequence>
<evidence type="ECO:0000313" key="3">
    <source>
        <dbReference type="EMBL" id="KKO97160.1"/>
    </source>
</evidence>
<dbReference type="OMA" id="YEHNEIN"/>
<feature type="chain" id="PRO_5002529596" evidence="2">
    <location>
        <begin position="19"/>
        <end position="401"/>
    </location>
</feature>
<keyword evidence="2" id="KW-0732">Signal</keyword>
<organism evidence="3 4">
    <name type="scientific">Trichoderma harzianum</name>
    <name type="common">Hypocrea lixii</name>
    <dbReference type="NCBI Taxonomy" id="5544"/>
    <lineage>
        <taxon>Eukaryota</taxon>
        <taxon>Fungi</taxon>
        <taxon>Dikarya</taxon>
        <taxon>Ascomycota</taxon>
        <taxon>Pezizomycotina</taxon>
        <taxon>Sordariomycetes</taxon>
        <taxon>Hypocreomycetidae</taxon>
        <taxon>Hypocreales</taxon>
        <taxon>Hypocreaceae</taxon>
        <taxon>Trichoderma</taxon>
    </lineage>
</organism>
<name>A0A0F9WVJ3_TRIHA</name>
<accession>A0A0F9WVJ3</accession>
<dbReference type="AlphaFoldDB" id="A0A0F9WVJ3"/>
<protein>
    <submittedName>
        <fullName evidence="3">Uncharacterized protein</fullName>
    </submittedName>
</protein>
<dbReference type="EMBL" id="JOKZ01000625">
    <property type="protein sequence ID" value="KKO97160.1"/>
    <property type="molecule type" value="Genomic_DNA"/>
</dbReference>
<evidence type="ECO:0000256" key="2">
    <source>
        <dbReference type="SAM" id="SignalP"/>
    </source>
</evidence>
<evidence type="ECO:0000256" key="1">
    <source>
        <dbReference type="SAM" id="MobiDB-lite"/>
    </source>
</evidence>
<proteinExistence type="predicted"/>
<feature type="signal peptide" evidence="2">
    <location>
        <begin position="1"/>
        <end position="18"/>
    </location>
</feature>